<dbReference type="NCBIfam" id="TIGR00191">
    <property type="entry name" value="thrB"/>
    <property type="match status" value="1"/>
</dbReference>
<evidence type="ECO:0000256" key="11">
    <source>
        <dbReference type="ARBA" id="ARBA00049913"/>
    </source>
</evidence>
<organism evidence="14 15">
    <name type="scientific">Tetradesmus obliquus</name>
    <name type="common">Green alga</name>
    <name type="synonym">Acutodesmus obliquus</name>
    <dbReference type="NCBI Taxonomy" id="3088"/>
    <lineage>
        <taxon>Eukaryota</taxon>
        <taxon>Viridiplantae</taxon>
        <taxon>Chlorophyta</taxon>
        <taxon>core chlorophytes</taxon>
        <taxon>Chlorophyceae</taxon>
        <taxon>CS clade</taxon>
        <taxon>Sphaeropleales</taxon>
        <taxon>Scenedesmaceae</taxon>
        <taxon>Tetradesmus</taxon>
    </lineage>
</organism>
<dbReference type="InterPro" id="IPR014721">
    <property type="entry name" value="Ribsml_uS5_D2-typ_fold_subgr"/>
</dbReference>
<dbReference type="PRINTS" id="PR00958">
    <property type="entry name" value="HOMSERKINASE"/>
</dbReference>
<dbReference type="PANTHER" id="PTHR20861:SF1">
    <property type="entry name" value="HOMOSERINE KINASE"/>
    <property type="match status" value="1"/>
</dbReference>
<sequence length="363" mass="36762">MQSKCLKANANTRCFGQKRLATRRCVVARAAVRHVVAGGKVYLDPVQDEATAFAPATVANLGPGFDWLGCAVEGDGDTVTAKVLRDQPGKVVIESIVGDNGRLSLDPADNCIGIAATETLKLLGNPSCGVSLTLHKGLPLGSGMGSSAASAAAAAWAVNGLFGAPLSKSQLVLAGLASEAAVSGYHADNIGPALLGGFVLVRSMDPLQLIPLAFGGGNNQPLYFALVNPKFEAPTKKMRAVLPQEVPFKSMINNSCQGGSLVAAILTGDAALLGAALDSDVIIEPVRAPLIPGMQAVKEAAKKAGAYGCTISGAGPTAVAVVPDPEVGAAVIEAMGAAFRQSGGLEVNSSAVVRLDPEGAKFV</sequence>
<keyword evidence="9" id="KW-0418">Kinase</keyword>
<accession>A0A383VQ13</accession>
<comment type="pathway">
    <text evidence="1">Amino-acid biosynthesis; L-threonine biosynthesis; L-threonine from L-aspartate: step 4/5.</text>
</comment>
<dbReference type="EMBL" id="FNXT01000806">
    <property type="protein sequence ID" value="SZX67605.1"/>
    <property type="molecule type" value="Genomic_DNA"/>
</dbReference>
<evidence type="ECO:0000256" key="4">
    <source>
        <dbReference type="ARBA" id="ARBA00017858"/>
    </source>
</evidence>
<evidence type="ECO:0000313" key="14">
    <source>
        <dbReference type="EMBL" id="SZX67605.1"/>
    </source>
</evidence>
<evidence type="ECO:0000256" key="2">
    <source>
        <dbReference type="ARBA" id="ARBA00007370"/>
    </source>
</evidence>
<dbReference type="InterPro" id="IPR000870">
    <property type="entry name" value="Homoserine_kinase"/>
</dbReference>
<dbReference type="Proteomes" id="UP000256970">
    <property type="component" value="Unassembled WGS sequence"/>
</dbReference>
<dbReference type="InterPro" id="IPR006203">
    <property type="entry name" value="GHMP_knse_ATP-bd_CS"/>
</dbReference>
<evidence type="ECO:0000256" key="10">
    <source>
        <dbReference type="ARBA" id="ARBA00022840"/>
    </source>
</evidence>
<dbReference type="GO" id="GO:0005524">
    <property type="term" value="F:ATP binding"/>
    <property type="evidence" value="ECO:0007669"/>
    <property type="project" value="UniProtKB-KW"/>
</dbReference>
<dbReference type="SUPFAM" id="SSF54211">
    <property type="entry name" value="Ribosomal protein S5 domain 2-like"/>
    <property type="match status" value="1"/>
</dbReference>
<evidence type="ECO:0000256" key="5">
    <source>
        <dbReference type="ARBA" id="ARBA00022605"/>
    </source>
</evidence>
<evidence type="ECO:0000256" key="1">
    <source>
        <dbReference type="ARBA" id="ARBA00005015"/>
    </source>
</evidence>
<comment type="similarity">
    <text evidence="2">Belongs to the GHMP kinase family. Homoserine kinase subfamily.</text>
</comment>
<keyword evidence="10" id="KW-0067">ATP-binding</keyword>
<evidence type="ECO:0000256" key="6">
    <source>
        <dbReference type="ARBA" id="ARBA00022679"/>
    </source>
</evidence>
<keyword evidence="5" id="KW-0028">Amino-acid biosynthesis</keyword>
<keyword evidence="15" id="KW-1185">Reference proteome</keyword>
<dbReference type="PIRSF" id="PIRSF000676">
    <property type="entry name" value="Homoser_kin"/>
    <property type="match status" value="1"/>
</dbReference>
<keyword evidence="7" id="KW-0791">Threonine biosynthesis</keyword>
<dbReference type="STRING" id="3088.A0A383VQ13"/>
<dbReference type="GO" id="GO:0004413">
    <property type="term" value="F:homoserine kinase activity"/>
    <property type="evidence" value="ECO:0007669"/>
    <property type="project" value="UniProtKB-EC"/>
</dbReference>
<dbReference type="AlphaFoldDB" id="A0A383VQ13"/>
<proteinExistence type="inferred from homology"/>
<dbReference type="Gene3D" id="3.30.230.10">
    <property type="match status" value="1"/>
</dbReference>
<dbReference type="InterPro" id="IPR013750">
    <property type="entry name" value="GHMP_kinase_C_dom"/>
</dbReference>
<evidence type="ECO:0000256" key="9">
    <source>
        <dbReference type="ARBA" id="ARBA00022777"/>
    </source>
</evidence>
<comment type="catalytic activity">
    <reaction evidence="11">
        <text>L-homoserine + ATP = O-phospho-L-homoserine + ADP + H(+)</text>
        <dbReference type="Rhea" id="RHEA:13985"/>
        <dbReference type="ChEBI" id="CHEBI:15378"/>
        <dbReference type="ChEBI" id="CHEBI:30616"/>
        <dbReference type="ChEBI" id="CHEBI:57476"/>
        <dbReference type="ChEBI" id="CHEBI:57590"/>
        <dbReference type="ChEBI" id="CHEBI:456216"/>
        <dbReference type="EC" id="2.7.1.39"/>
    </reaction>
    <physiologicalReaction direction="left-to-right" evidence="11">
        <dbReference type="Rhea" id="RHEA:13986"/>
    </physiologicalReaction>
</comment>
<dbReference type="Pfam" id="PF08544">
    <property type="entry name" value="GHMP_kinases_C"/>
    <property type="match status" value="1"/>
</dbReference>
<dbReference type="Pfam" id="PF00288">
    <property type="entry name" value="GHMP_kinases_N"/>
    <property type="match status" value="1"/>
</dbReference>
<name>A0A383VQ13_TETOB</name>
<evidence type="ECO:0000256" key="7">
    <source>
        <dbReference type="ARBA" id="ARBA00022697"/>
    </source>
</evidence>
<dbReference type="HAMAP" id="MF_00384">
    <property type="entry name" value="Homoser_kinase"/>
    <property type="match status" value="1"/>
</dbReference>
<dbReference type="NCBIfam" id="NF002288">
    <property type="entry name" value="PRK01212.1-4"/>
    <property type="match status" value="1"/>
</dbReference>
<dbReference type="InterPro" id="IPR036554">
    <property type="entry name" value="GHMP_kinase_C_sf"/>
</dbReference>
<dbReference type="InterPro" id="IPR020568">
    <property type="entry name" value="Ribosomal_Su5_D2-typ_SF"/>
</dbReference>
<keyword evidence="6" id="KW-0808">Transferase</keyword>
<dbReference type="SUPFAM" id="SSF55060">
    <property type="entry name" value="GHMP Kinase, C-terminal domain"/>
    <property type="match status" value="1"/>
</dbReference>
<gene>
    <name evidence="14" type="ORF">BQ4739_LOCUS7986</name>
</gene>
<dbReference type="PROSITE" id="PS00627">
    <property type="entry name" value="GHMP_KINASES_ATP"/>
    <property type="match status" value="1"/>
</dbReference>
<feature type="domain" description="GHMP kinase N-terminal" evidence="12">
    <location>
        <begin position="116"/>
        <end position="197"/>
    </location>
</feature>
<dbReference type="EC" id="2.7.1.39" evidence="3"/>
<dbReference type="PANTHER" id="PTHR20861">
    <property type="entry name" value="HOMOSERINE/4-DIPHOSPHOCYTIDYL-2-C-METHYL-D-ERYTHRITOL KINASE"/>
    <property type="match status" value="1"/>
</dbReference>
<feature type="domain" description="GHMP kinase C-terminal" evidence="13">
    <location>
        <begin position="262"/>
        <end position="340"/>
    </location>
</feature>
<reference evidence="14 15" key="1">
    <citation type="submission" date="2016-10" db="EMBL/GenBank/DDBJ databases">
        <authorList>
            <person name="Cai Z."/>
        </authorList>
    </citation>
    <scope>NUCLEOTIDE SEQUENCE [LARGE SCALE GENOMIC DNA]</scope>
</reference>
<evidence type="ECO:0000259" key="13">
    <source>
        <dbReference type="Pfam" id="PF08544"/>
    </source>
</evidence>
<evidence type="ECO:0000313" key="15">
    <source>
        <dbReference type="Proteomes" id="UP000256970"/>
    </source>
</evidence>
<protein>
    <recommendedName>
        <fullName evidence="4">Homoserine kinase</fullName>
        <ecNumber evidence="3">2.7.1.39</ecNumber>
    </recommendedName>
</protein>
<evidence type="ECO:0000259" key="12">
    <source>
        <dbReference type="Pfam" id="PF00288"/>
    </source>
</evidence>
<dbReference type="InterPro" id="IPR006204">
    <property type="entry name" value="GHMP_kinase_N_dom"/>
</dbReference>
<dbReference type="UniPathway" id="UPA00050">
    <property type="reaction ID" value="UER00064"/>
</dbReference>
<dbReference type="GO" id="GO:0009088">
    <property type="term" value="P:threonine biosynthetic process"/>
    <property type="evidence" value="ECO:0007669"/>
    <property type="project" value="UniProtKB-UniPathway"/>
</dbReference>
<dbReference type="Gene3D" id="3.30.70.890">
    <property type="entry name" value="GHMP kinase, C-terminal domain"/>
    <property type="match status" value="1"/>
</dbReference>
<evidence type="ECO:0000256" key="8">
    <source>
        <dbReference type="ARBA" id="ARBA00022741"/>
    </source>
</evidence>
<keyword evidence="8" id="KW-0547">Nucleotide-binding</keyword>
<evidence type="ECO:0000256" key="3">
    <source>
        <dbReference type="ARBA" id="ARBA00012078"/>
    </source>
</evidence>